<evidence type="ECO:0000259" key="2">
    <source>
        <dbReference type="PROSITE" id="PS51340"/>
    </source>
</evidence>
<feature type="transmembrane region" description="Helical" evidence="1">
    <location>
        <begin position="6"/>
        <end position="24"/>
    </location>
</feature>
<dbReference type="PANTHER" id="PTHR14237">
    <property type="entry name" value="MOLYBDOPTERIN COFACTOR SULFURASE MOSC"/>
    <property type="match status" value="1"/>
</dbReference>
<organism evidence="3 4">
    <name type="scientific">Aphidius gifuensis</name>
    <name type="common">Parasitoid wasp</name>
    <dbReference type="NCBI Taxonomy" id="684658"/>
    <lineage>
        <taxon>Eukaryota</taxon>
        <taxon>Metazoa</taxon>
        <taxon>Ecdysozoa</taxon>
        <taxon>Arthropoda</taxon>
        <taxon>Hexapoda</taxon>
        <taxon>Insecta</taxon>
        <taxon>Pterygota</taxon>
        <taxon>Neoptera</taxon>
        <taxon>Endopterygota</taxon>
        <taxon>Hymenoptera</taxon>
        <taxon>Apocrita</taxon>
        <taxon>Ichneumonoidea</taxon>
        <taxon>Braconidae</taxon>
        <taxon>Aphidiinae</taxon>
        <taxon>Aphidius</taxon>
    </lineage>
</organism>
<dbReference type="SUPFAM" id="SSF50800">
    <property type="entry name" value="PK beta-barrel domain-like"/>
    <property type="match status" value="1"/>
</dbReference>
<evidence type="ECO:0000313" key="3">
    <source>
        <dbReference type="EMBL" id="KAF7987758.1"/>
    </source>
</evidence>
<dbReference type="OrthoDB" id="17255at2759"/>
<feature type="domain" description="MOSC" evidence="2">
    <location>
        <begin position="222"/>
        <end position="377"/>
    </location>
</feature>
<dbReference type="Proteomes" id="UP000639338">
    <property type="component" value="Unassembled WGS sequence"/>
</dbReference>
<dbReference type="InterPro" id="IPR005303">
    <property type="entry name" value="MOCOS_middle"/>
</dbReference>
<dbReference type="InterPro" id="IPR011037">
    <property type="entry name" value="Pyrv_Knase-like_insert_dom_sf"/>
</dbReference>
<dbReference type="SUPFAM" id="SSF141673">
    <property type="entry name" value="MOSC N-terminal domain-like"/>
    <property type="match status" value="1"/>
</dbReference>
<dbReference type="PROSITE" id="PS51340">
    <property type="entry name" value="MOSC"/>
    <property type="match status" value="1"/>
</dbReference>
<keyword evidence="4" id="KW-1185">Reference proteome</keyword>
<reference evidence="3 4" key="1">
    <citation type="submission" date="2020-08" db="EMBL/GenBank/DDBJ databases">
        <title>Aphidius gifuensis genome sequencing and assembly.</title>
        <authorList>
            <person name="Du Z."/>
        </authorList>
    </citation>
    <scope>NUCLEOTIDE SEQUENCE [LARGE SCALE GENOMIC DNA]</scope>
    <source>
        <strain evidence="3">YNYX2018</strain>
        <tissue evidence="3">Adults</tissue>
    </source>
</reference>
<evidence type="ECO:0000313" key="4">
    <source>
        <dbReference type="Proteomes" id="UP000639338"/>
    </source>
</evidence>
<dbReference type="GO" id="GO:0030170">
    <property type="term" value="F:pyridoxal phosphate binding"/>
    <property type="evidence" value="ECO:0007669"/>
    <property type="project" value="InterPro"/>
</dbReference>
<dbReference type="GO" id="GO:0003824">
    <property type="term" value="F:catalytic activity"/>
    <property type="evidence" value="ECO:0007669"/>
    <property type="project" value="InterPro"/>
</dbReference>
<name>A0A834XK88_APHGI</name>
<keyword evidence="1" id="KW-0812">Transmembrane</keyword>
<dbReference type="Pfam" id="PF03473">
    <property type="entry name" value="MOSC"/>
    <property type="match status" value="1"/>
</dbReference>
<sequence length="387" mass="43968">MSWRLGIVSCGATVAVVLIFWKRFKNPSIDIKKKSENCAVKKSLEESKLPLDKKISKNNNDKYIEELPEPRWIKVGEIKELFYYPLKSGRGKNLNNCEFTDFGIAVNDDGKLTLKDRMFLVYNEENGKFITGRNHPTLILVSLSAVDNKRVKLEAVGMQSLTFELLPENSKNIDENIECSMWWGEKVKCIDCGDAPAEWISRFLTGTDSGLRIGLAPSERCRDLSNGPWERFTKVYDTLRNEDTGYFSDLTSYMLMTESSLDELNSRLENPTLSLQYRPNIVVSGTEAFDEDEWEWIKIGDDVVIRNVKPCPRCKMIKINPETAEVNPKEPFETLQSFRAQTDKNKIKVDGKAPLLGIYCGLYLPGNVKIGDDVFIHSSKTVCTTSV</sequence>
<accession>A0A834XK88</accession>
<dbReference type="InterPro" id="IPR005302">
    <property type="entry name" value="MoCF_Sase_C"/>
</dbReference>
<comment type="caution">
    <text evidence="3">The sequence shown here is derived from an EMBL/GenBank/DDBJ whole genome shotgun (WGS) entry which is preliminary data.</text>
</comment>
<gene>
    <name evidence="3" type="ORF">HCN44_003621</name>
</gene>
<keyword evidence="1" id="KW-1133">Transmembrane helix</keyword>
<dbReference type="EMBL" id="JACMRX010000006">
    <property type="protein sequence ID" value="KAF7987758.1"/>
    <property type="molecule type" value="Genomic_DNA"/>
</dbReference>
<keyword evidence="1" id="KW-0472">Membrane</keyword>
<proteinExistence type="predicted"/>
<dbReference type="GO" id="GO:0030151">
    <property type="term" value="F:molybdenum ion binding"/>
    <property type="evidence" value="ECO:0007669"/>
    <property type="project" value="InterPro"/>
</dbReference>
<dbReference type="AlphaFoldDB" id="A0A834XK88"/>
<dbReference type="PANTHER" id="PTHR14237:SF19">
    <property type="entry name" value="MITOCHONDRIAL AMIDOXIME REDUCING COMPONENT 1"/>
    <property type="match status" value="1"/>
</dbReference>
<protein>
    <recommendedName>
        <fullName evidence="2">MOSC domain-containing protein</fullName>
    </recommendedName>
</protein>
<evidence type="ECO:0000256" key="1">
    <source>
        <dbReference type="SAM" id="Phobius"/>
    </source>
</evidence>
<dbReference type="Pfam" id="PF03476">
    <property type="entry name" value="MOSC_N"/>
    <property type="match status" value="1"/>
</dbReference>